<feature type="region of interest" description="Disordered" evidence="1">
    <location>
        <begin position="1"/>
        <end position="101"/>
    </location>
</feature>
<name>A0AAD7H145_MYCRO</name>
<organism evidence="2 3">
    <name type="scientific">Mycena rosella</name>
    <name type="common">Pink bonnet</name>
    <name type="synonym">Agaricus rosellus</name>
    <dbReference type="NCBI Taxonomy" id="1033263"/>
    <lineage>
        <taxon>Eukaryota</taxon>
        <taxon>Fungi</taxon>
        <taxon>Dikarya</taxon>
        <taxon>Basidiomycota</taxon>
        <taxon>Agaricomycotina</taxon>
        <taxon>Agaricomycetes</taxon>
        <taxon>Agaricomycetidae</taxon>
        <taxon>Agaricales</taxon>
        <taxon>Marasmiineae</taxon>
        <taxon>Mycenaceae</taxon>
        <taxon>Mycena</taxon>
    </lineage>
</organism>
<dbReference type="EMBL" id="JARKIE010000002">
    <property type="protein sequence ID" value="KAJ7709855.1"/>
    <property type="molecule type" value="Genomic_DNA"/>
</dbReference>
<accession>A0AAD7H145</accession>
<evidence type="ECO:0000313" key="2">
    <source>
        <dbReference type="EMBL" id="KAJ7709855.1"/>
    </source>
</evidence>
<evidence type="ECO:0000256" key="1">
    <source>
        <dbReference type="SAM" id="MobiDB-lite"/>
    </source>
</evidence>
<protein>
    <submittedName>
        <fullName evidence="2">Uncharacterized protein</fullName>
    </submittedName>
</protein>
<evidence type="ECO:0000313" key="3">
    <source>
        <dbReference type="Proteomes" id="UP001221757"/>
    </source>
</evidence>
<reference evidence="2" key="1">
    <citation type="submission" date="2023-03" db="EMBL/GenBank/DDBJ databases">
        <title>Massive genome expansion in bonnet fungi (Mycena s.s.) driven by repeated elements and novel gene families across ecological guilds.</title>
        <authorList>
            <consortium name="Lawrence Berkeley National Laboratory"/>
            <person name="Harder C.B."/>
            <person name="Miyauchi S."/>
            <person name="Viragh M."/>
            <person name="Kuo A."/>
            <person name="Thoen E."/>
            <person name="Andreopoulos B."/>
            <person name="Lu D."/>
            <person name="Skrede I."/>
            <person name="Drula E."/>
            <person name="Henrissat B."/>
            <person name="Morin E."/>
            <person name="Kohler A."/>
            <person name="Barry K."/>
            <person name="LaButti K."/>
            <person name="Morin E."/>
            <person name="Salamov A."/>
            <person name="Lipzen A."/>
            <person name="Mereny Z."/>
            <person name="Hegedus B."/>
            <person name="Baldrian P."/>
            <person name="Stursova M."/>
            <person name="Weitz H."/>
            <person name="Taylor A."/>
            <person name="Grigoriev I.V."/>
            <person name="Nagy L.G."/>
            <person name="Martin F."/>
            <person name="Kauserud H."/>
        </authorList>
    </citation>
    <scope>NUCLEOTIDE SEQUENCE</scope>
    <source>
        <strain evidence="2">CBHHK067</strain>
    </source>
</reference>
<proteinExistence type="predicted"/>
<gene>
    <name evidence="2" type="ORF">B0H17DRAFT_1029515</name>
</gene>
<dbReference type="AlphaFoldDB" id="A0AAD7H145"/>
<feature type="compositionally biased region" description="Basic and acidic residues" evidence="1">
    <location>
        <begin position="56"/>
        <end position="67"/>
    </location>
</feature>
<comment type="caution">
    <text evidence="2">The sequence shown here is derived from an EMBL/GenBank/DDBJ whole genome shotgun (WGS) entry which is preliminary data.</text>
</comment>
<keyword evidence="3" id="KW-1185">Reference proteome</keyword>
<dbReference type="Proteomes" id="UP001221757">
    <property type="component" value="Unassembled WGS sequence"/>
</dbReference>
<sequence>MPTTYMSFAMPDISRQPPQPQIQIPYLPDFWESSPAQSPQPAEPPLPKLSVVSELDTVHSHNLHDENASADTVPAPAPRSSTFGKGGILQDMTEDLGIPSPKEIKTGVSNFLRSFR</sequence>